<accession>A0ABY8WXV7</accession>
<keyword evidence="1" id="KW-0812">Transmembrane</keyword>
<organism evidence="2 3">
    <name type="scientific">Candidatus Southlakia epibionticum</name>
    <dbReference type="NCBI Taxonomy" id="3043284"/>
    <lineage>
        <taxon>Bacteria</taxon>
        <taxon>Candidatus Saccharimonadota</taxon>
        <taxon>Candidatus Saccharimonadia</taxon>
        <taxon>Candidatus Saccharimonadales</taxon>
        <taxon>Candidatus Saccharimonadaceae</taxon>
        <taxon>Candidatus Southlakia</taxon>
    </lineage>
</organism>
<proteinExistence type="predicted"/>
<dbReference type="RefSeq" id="WP_376754127.1">
    <property type="nucleotide sequence ID" value="NZ_CP124550.1"/>
</dbReference>
<keyword evidence="3" id="KW-1185">Reference proteome</keyword>
<keyword evidence="1" id="KW-1133">Transmembrane helix</keyword>
<keyword evidence="1" id="KW-0472">Membrane</keyword>
<dbReference type="Proteomes" id="UP001177295">
    <property type="component" value="Chromosome"/>
</dbReference>
<sequence>MKRFARGDTVIEVMFSFTVLSMLVVGTYVLMNRGIQVAQRSLEITLVRQQIDSQISMIRYIQAHHTDAWQQIRSRYVIQSASHGPHINVTDFVEKNNNRCPTLENNGLTNSSKAFFLAQNPARNDVRVVDVTTSAAYAEPAVFARVDLSNANAPRAQGLFIQVVRSEARKPGEETGNAYDVYVNACWDSVGTSVPTTIGTITRIYDGKN</sequence>
<evidence type="ECO:0000256" key="1">
    <source>
        <dbReference type="SAM" id="Phobius"/>
    </source>
</evidence>
<reference evidence="2 3" key="1">
    <citation type="journal article" date="2023" name="Cell">
        <title>Genetic manipulation of Patescibacteria provides mechanistic insights into microbial dark matter and the epibiotic lifestyle.</title>
        <authorList>
            <person name="Wang Y."/>
            <person name="Gallagher L.A."/>
            <person name="Andrade P.A."/>
            <person name="Liu A."/>
            <person name="Humphreys I.R."/>
            <person name="Turkarslan S."/>
            <person name="Cutler K.J."/>
            <person name="Arrieta-Ortiz M.L."/>
            <person name="Li Y."/>
            <person name="Radey M.C."/>
            <person name="McLean J.S."/>
            <person name="Cong Q."/>
            <person name="Baker D."/>
            <person name="Baliga N.S."/>
            <person name="Peterson S.B."/>
            <person name="Mougous J.D."/>
        </authorList>
    </citation>
    <scope>NUCLEOTIDE SEQUENCE [LARGE SCALE GENOMIC DNA]</scope>
    <source>
        <strain evidence="2 3">ML1</strain>
    </source>
</reference>
<name>A0ABY8WXV7_9BACT</name>
<protein>
    <recommendedName>
        <fullName evidence="4">Type II secretion system protein</fullName>
    </recommendedName>
</protein>
<evidence type="ECO:0008006" key="4">
    <source>
        <dbReference type="Google" id="ProtNLM"/>
    </source>
</evidence>
<evidence type="ECO:0000313" key="3">
    <source>
        <dbReference type="Proteomes" id="UP001177295"/>
    </source>
</evidence>
<dbReference type="EMBL" id="CP124550">
    <property type="protein sequence ID" value="WIO45754.1"/>
    <property type="molecule type" value="Genomic_DNA"/>
</dbReference>
<feature type="transmembrane region" description="Helical" evidence="1">
    <location>
        <begin position="12"/>
        <end position="31"/>
    </location>
</feature>
<evidence type="ECO:0000313" key="2">
    <source>
        <dbReference type="EMBL" id="WIO45754.1"/>
    </source>
</evidence>
<gene>
    <name evidence="2" type="primary">pilX1</name>
    <name evidence="2" type="ORF">SEML1_0114</name>
</gene>